<feature type="domain" description="Fatty acid hydroxylase" evidence="6">
    <location>
        <begin position="115"/>
        <end position="246"/>
    </location>
</feature>
<feature type="transmembrane region" description="Helical" evidence="5">
    <location>
        <begin position="35"/>
        <end position="53"/>
    </location>
</feature>
<evidence type="ECO:0000256" key="4">
    <source>
        <dbReference type="ARBA" id="ARBA00023136"/>
    </source>
</evidence>
<dbReference type="InterPro" id="IPR050307">
    <property type="entry name" value="Sterol_Desaturase_Related"/>
</dbReference>
<name>A0A833PFH5_ACIBZ</name>
<evidence type="ECO:0000256" key="5">
    <source>
        <dbReference type="SAM" id="Phobius"/>
    </source>
</evidence>
<evidence type="ECO:0000313" key="8">
    <source>
        <dbReference type="Proteomes" id="UP000490535"/>
    </source>
</evidence>
<dbReference type="EMBL" id="WNDP01000047">
    <property type="protein sequence ID" value="KAF1025082.1"/>
    <property type="molecule type" value="Genomic_DNA"/>
</dbReference>
<feature type="transmembrane region" description="Helical" evidence="5">
    <location>
        <begin position="109"/>
        <end position="128"/>
    </location>
</feature>
<dbReference type="InterPro" id="IPR006694">
    <property type="entry name" value="Fatty_acid_hydroxylase"/>
</dbReference>
<dbReference type="PANTHER" id="PTHR11863">
    <property type="entry name" value="STEROL DESATURASE"/>
    <property type="match status" value="1"/>
</dbReference>
<reference evidence="8" key="1">
    <citation type="journal article" date="2020" name="MBio">
        <title>Horizontal gene transfer to a defensive symbiont with a reduced genome amongst a multipartite beetle microbiome.</title>
        <authorList>
            <person name="Waterworth S.C."/>
            <person name="Florez L.V."/>
            <person name="Rees E.R."/>
            <person name="Hertweck C."/>
            <person name="Kaltenpoth M."/>
            <person name="Kwan J.C."/>
        </authorList>
    </citation>
    <scope>NUCLEOTIDE SEQUENCE [LARGE SCALE GENOMIC DNA]</scope>
</reference>
<comment type="caution">
    <text evidence="7">The sequence shown here is derived from an EMBL/GenBank/DDBJ whole genome shotgun (WGS) entry which is preliminary data.</text>
</comment>
<keyword evidence="4 5" id="KW-0472">Membrane</keyword>
<evidence type="ECO:0000313" key="7">
    <source>
        <dbReference type="EMBL" id="KAF1025082.1"/>
    </source>
</evidence>
<evidence type="ECO:0000256" key="2">
    <source>
        <dbReference type="ARBA" id="ARBA00022692"/>
    </source>
</evidence>
<keyword evidence="2 5" id="KW-0812">Transmembrane</keyword>
<protein>
    <recommendedName>
        <fullName evidence="6">Fatty acid hydroxylase domain-containing protein</fullName>
    </recommendedName>
</protein>
<feature type="transmembrane region" description="Helical" evidence="5">
    <location>
        <begin position="12"/>
        <end position="29"/>
    </location>
</feature>
<evidence type="ECO:0000256" key="1">
    <source>
        <dbReference type="ARBA" id="ARBA00004370"/>
    </source>
</evidence>
<dbReference type="GO" id="GO:0005506">
    <property type="term" value="F:iron ion binding"/>
    <property type="evidence" value="ECO:0007669"/>
    <property type="project" value="InterPro"/>
</dbReference>
<evidence type="ECO:0000256" key="3">
    <source>
        <dbReference type="ARBA" id="ARBA00022989"/>
    </source>
</evidence>
<dbReference type="GO" id="GO:0008610">
    <property type="term" value="P:lipid biosynthetic process"/>
    <property type="evidence" value="ECO:0007669"/>
    <property type="project" value="InterPro"/>
</dbReference>
<accession>A0A833PFH5</accession>
<dbReference type="Pfam" id="PF04116">
    <property type="entry name" value="FA_hydroxylase"/>
    <property type="match status" value="1"/>
</dbReference>
<feature type="transmembrane region" description="Helical" evidence="5">
    <location>
        <begin position="164"/>
        <end position="191"/>
    </location>
</feature>
<sequence>MNTLLKMSFRYLFYPVWMALTVWVMFLILSGQMTYWPSSILFIVLSGLMIALAEYHSPYQPKWLESHQDGLTDILHAIFNLILIVSVSKIIEILDIFRFFPRLWPDQWSWFWQLMLVALLIDFGLWLMHRFSHRYKFLWKLHAIHHHSSRLYWLNAEKRHPLSALILAGPSLMILAILGAPSILIGCWMMYMAVHLFFQHANVDYRVGALKYIFAVAEVHRIHHKHGHGRKNFGEVFIFWDIIFGSYYCEKQKIKPDQVGVRSPIPNEYLAQLKWPFQK</sequence>
<dbReference type="GO" id="GO:0016491">
    <property type="term" value="F:oxidoreductase activity"/>
    <property type="evidence" value="ECO:0007669"/>
    <property type="project" value="InterPro"/>
</dbReference>
<gene>
    <name evidence="7" type="ORF">GAK29_02162</name>
</gene>
<organism evidence="7 8">
    <name type="scientific">Acinetobacter bereziniae</name>
    <name type="common">Acinetobacter genomosp. 10</name>
    <dbReference type="NCBI Taxonomy" id="106648"/>
    <lineage>
        <taxon>Bacteria</taxon>
        <taxon>Pseudomonadati</taxon>
        <taxon>Pseudomonadota</taxon>
        <taxon>Gammaproteobacteria</taxon>
        <taxon>Moraxellales</taxon>
        <taxon>Moraxellaceae</taxon>
        <taxon>Acinetobacter</taxon>
    </lineage>
</organism>
<dbReference type="AlphaFoldDB" id="A0A833PFH5"/>
<keyword evidence="3 5" id="KW-1133">Transmembrane helix</keyword>
<comment type="subcellular location">
    <subcellularLocation>
        <location evidence="1">Membrane</location>
    </subcellularLocation>
</comment>
<dbReference type="Proteomes" id="UP000490535">
    <property type="component" value="Unassembled WGS sequence"/>
</dbReference>
<feature type="transmembrane region" description="Helical" evidence="5">
    <location>
        <begin position="74"/>
        <end position="97"/>
    </location>
</feature>
<evidence type="ECO:0000259" key="6">
    <source>
        <dbReference type="Pfam" id="PF04116"/>
    </source>
</evidence>
<proteinExistence type="predicted"/>
<dbReference type="GO" id="GO:0016020">
    <property type="term" value="C:membrane"/>
    <property type="evidence" value="ECO:0007669"/>
    <property type="project" value="UniProtKB-SubCell"/>
</dbReference>